<protein>
    <submittedName>
        <fullName evidence="1">Uncharacterized protein</fullName>
    </submittedName>
</protein>
<accession>A0ABW3KJR1</accession>
<sequence length="51" mass="5600">MGTESDVFILSTRTAALAEPILAMNTSQRPWHFPLLAEFCTGLPMFADITS</sequence>
<dbReference type="RefSeq" id="WP_379558296.1">
    <property type="nucleotide sequence ID" value="NZ_JBHTJS010000035.1"/>
</dbReference>
<comment type="caution">
    <text evidence="1">The sequence shown here is derived from an EMBL/GenBank/DDBJ whole genome shotgun (WGS) entry which is preliminary data.</text>
</comment>
<dbReference type="Proteomes" id="UP001597048">
    <property type="component" value="Unassembled WGS sequence"/>
</dbReference>
<evidence type="ECO:0000313" key="2">
    <source>
        <dbReference type="Proteomes" id="UP001597048"/>
    </source>
</evidence>
<keyword evidence="2" id="KW-1185">Reference proteome</keyword>
<organism evidence="1 2">
    <name type="scientific">Oceanisphaera ostreae</name>
    <dbReference type="NCBI Taxonomy" id="914151"/>
    <lineage>
        <taxon>Bacteria</taxon>
        <taxon>Pseudomonadati</taxon>
        <taxon>Pseudomonadota</taxon>
        <taxon>Gammaproteobacteria</taxon>
        <taxon>Aeromonadales</taxon>
        <taxon>Aeromonadaceae</taxon>
        <taxon>Oceanisphaera</taxon>
    </lineage>
</organism>
<reference evidence="2" key="1">
    <citation type="journal article" date="2019" name="Int. J. Syst. Evol. Microbiol.">
        <title>The Global Catalogue of Microorganisms (GCM) 10K type strain sequencing project: providing services to taxonomists for standard genome sequencing and annotation.</title>
        <authorList>
            <consortium name="The Broad Institute Genomics Platform"/>
            <consortium name="The Broad Institute Genome Sequencing Center for Infectious Disease"/>
            <person name="Wu L."/>
            <person name="Ma J."/>
        </authorList>
    </citation>
    <scope>NUCLEOTIDE SEQUENCE [LARGE SCALE GENOMIC DNA]</scope>
    <source>
        <strain evidence="2">CCUG 60525</strain>
    </source>
</reference>
<dbReference type="EMBL" id="JBHTJS010000035">
    <property type="protein sequence ID" value="MFD1008316.1"/>
    <property type="molecule type" value="Genomic_DNA"/>
</dbReference>
<evidence type="ECO:0000313" key="1">
    <source>
        <dbReference type="EMBL" id="MFD1008316.1"/>
    </source>
</evidence>
<gene>
    <name evidence="1" type="ORF">ACFQ1C_09135</name>
</gene>
<proteinExistence type="predicted"/>
<name>A0ABW3KJR1_9GAMM</name>